<feature type="transmembrane region" description="Helical" evidence="1">
    <location>
        <begin position="98"/>
        <end position="116"/>
    </location>
</feature>
<organism evidence="3 4">
    <name type="scientific">Chitinophaga eiseniae</name>
    <dbReference type="NCBI Taxonomy" id="634771"/>
    <lineage>
        <taxon>Bacteria</taxon>
        <taxon>Pseudomonadati</taxon>
        <taxon>Bacteroidota</taxon>
        <taxon>Chitinophagia</taxon>
        <taxon>Chitinophagales</taxon>
        <taxon>Chitinophagaceae</taxon>
        <taxon>Chitinophaga</taxon>
    </lineage>
</organism>
<evidence type="ECO:0000259" key="2">
    <source>
        <dbReference type="Pfam" id="PF14340"/>
    </source>
</evidence>
<protein>
    <submittedName>
        <fullName evidence="3">DUF4395 domain-containing protein</fullName>
    </submittedName>
</protein>
<keyword evidence="1" id="KW-0472">Membrane</keyword>
<dbReference type="EMBL" id="JABAHZ010000001">
    <property type="protein sequence ID" value="NLR77360.1"/>
    <property type="molecule type" value="Genomic_DNA"/>
</dbReference>
<dbReference type="RefSeq" id="WP_168736766.1">
    <property type="nucleotide sequence ID" value="NZ_JABAHZ010000001.1"/>
</dbReference>
<accession>A0A847S219</accession>
<feature type="transmembrane region" description="Helical" evidence="1">
    <location>
        <begin position="179"/>
        <end position="199"/>
    </location>
</feature>
<keyword evidence="1" id="KW-0812">Transmembrane</keyword>
<gene>
    <name evidence="3" type="ORF">HGH91_01910</name>
</gene>
<feature type="transmembrane region" description="Helical" evidence="1">
    <location>
        <begin position="26"/>
        <end position="44"/>
    </location>
</feature>
<dbReference type="InterPro" id="IPR025508">
    <property type="entry name" value="DUF4395"/>
</dbReference>
<evidence type="ECO:0000313" key="4">
    <source>
        <dbReference type="Proteomes" id="UP000552864"/>
    </source>
</evidence>
<evidence type="ECO:0000313" key="3">
    <source>
        <dbReference type="EMBL" id="NLR77360.1"/>
    </source>
</evidence>
<name>A0A847S219_9BACT</name>
<feature type="transmembrane region" description="Helical" evidence="1">
    <location>
        <begin position="122"/>
        <end position="150"/>
    </location>
</feature>
<reference evidence="3 4" key="1">
    <citation type="submission" date="2020-04" db="EMBL/GenBank/DDBJ databases">
        <authorList>
            <person name="Yin C."/>
        </authorList>
    </citation>
    <scope>NUCLEOTIDE SEQUENCE [LARGE SCALE GENOMIC DNA]</scope>
    <source>
        <strain evidence="3 4">Ak56</strain>
    </source>
</reference>
<keyword evidence="4" id="KW-1185">Reference proteome</keyword>
<dbReference type="Proteomes" id="UP000552864">
    <property type="component" value="Unassembled WGS sequence"/>
</dbReference>
<keyword evidence="1" id="KW-1133">Transmembrane helix</keyword>
<proteinExistence type="predicted"/>
<comment type="caution">
    <text evidence="3">The sequence shown here is derived from an EMBL/GenBank/DDBJ whole genome shotgun (WGS) entry which is preliminary data.</text>
</comment>
<evidence type="ECO:0000256" key="1">
    <source>
        <dbReference type="SAM" id="Phobius"/>
    </source>
</evidence>
<dbReference type="Pfam" id="PF14340">
    <property type="entry name" value="DUF4395"/>
    <property type="match status" value="1"/>
</dbReference>
<feature type="domain" description="DUF4395" evidence="2">
    <location>
        <begin position="20"/>
        <end position="153"/>
    </location>
</feature>
<dbReference type="AlphaFoldDB" id="A0A847S219"/>
<sequence length="220" mass="24652">MNNFIQFGEKVTGYDIPVLNEREIRAAAGILFLATYTSLMFIAFDGNFILIKYVIPTFLLDLLMRVFINPRYAPSMILGRLMVRRQVPEYVGAPQKRFAWSIGIVLSATMFYLFLVENAYSPITGIICLVCLLFLFFEAAFGICLGCLAYPLFFKKPIQHCPGEVCDTNTRQPVQKVSAAQLAILGVFAALLFLAYAFLHPQLSKPPHALFKSSTTAQSK</sequence>